<dbReference type="EMBL" id="CP042469">
    <property type="protein sequence ID" value="QOX61903.1"/>
    <property type="molecule type" value="Genomic_DNA"/>
</dbReference>
<gene>
    <name evidence="1" type="ORF">FRZ06_00300</name>
</gene>
<proteinExistence type="predicted"/>
<evidence type="ECO:0000313" key="2">
    <source>
        <dbReference type="Proteomes" id="UP000594014"/>
    </source>
</evidence>
<keyword evidence="2" id="KW-1185">Reference proteome</keyword>
<accession>A0ACD1A694</accession>
<protein>
    <submittedName>
        <fullName evidence="1">MFS transporter</fullName>
    </submittedName>
</protein>
<sequence>MKSITTNQNLFLLLCGQFVSQIGDKFYAIALAYWVLQVTHAPSIMGIVLFSSMAPAIVVGFLAGGIIDSFSRKIFLISTDLIRGLVVTAVVVTYYMGALNLSVIIVAGVVLSVCSAFFDPTVQAVIPQIVKQEALNEANAKSQFLSGIALVVGPLLGGICVAWLGYGFVFLLNALSFFVASALASMIAIQPVIKETQSKKKIKENIRDGFQYILKRRSTLSIVSVVAILHFFVGSVQVIMPVFAVTLEGNGAQNLGYLEAFYGMGVILTGFLLSLISINHKEKKFMYGGICLIGLIYSVFGILSNSGIRNIVPYFFVFFLMSAAVVCISTCYRTILQKNVENEMAGRVFGIIGSVGNFTLPLAILIFGVLLDWFQSGQLLLFCGILLTILGLVLFKMDRKHTAASGDHWIN</sequence>
<organism evidence="1 2">
    <name type="scientific">Anoxybacterium hadale</name>
    <dbReference type="NCBI Taxonomy" id="3408580"/>
    <lineage>
        <taxon>Bacteria</taxon>
        <taxon>Bacillati</taxon>
        <taxon>Bacillota</taxon>
        <taxon>Clostridia</taxon>
        <taxon>Peptostreptococcales</taxon>
        <taxon>Anaerovoracaceae</taxon>
        <taxon>Anoxybacterium</taxon>
    </lineage>
</organism>
<evidence type="ECO:0000313" key="1">
    <source>
        <dbReference type="EMBL" id="QOX61903.1"/>
    </source>
</evidence>
<name>A0ACD1A694_9FIRM</name>
<reference evidence="1" key="1">
    <citation type="submission" date="2019-08" db="EMBL/GenBank/DDBJ databases">
        <title>Genome sequence of Clostridiales bacterium MT110.</title>
        <authorList>
            <person name="Cao J."/>
        </authorList>
    </citation>
    <scope>NUCLEOTIDE SEQUENCE</scope>
    <source>
        <strain evidence="1">MT110</strain>
    </source>
</reference>
<dbReference type="Proteomes" id="UP000594014">
    <property type="component" value="Chromosome"/>
</dbReference>